<name>A0AAV6FCN2_9TELE</name>
<gene>
    <name evidence="4" type="ORF">AALO_G00307400</name>
</gene>
<comment type="caution">
    <text evidence="4">The sequence shown here is derived from an EMBL/GenBank/DDBJ whole genome shotgun (WGS) entry which is preliminary data.</text>
</comment>
<feature type="compositionally biased region" description="Basic residues" evidence="2">
    <location>
        <begin position="1"/>
        <end position="12"/>
    </location>
</feature>
<dbReference type="Pfam" id="PF12017">
    <property type="entry name" value="Tnp_P_element"/>
    <property type="match status" value="1"/>
</dbReference>
<protein>
    <recommendedName>
        <fullName evidence="3">THAP9-like helix-turn-helix domain-containing protein</fullName>
    </recommendedName>
</protein>
<keyword evidence="5" id="KW-1185">Reference proteome</keyword>
<evidence type="ECO:0000313" key="4">
    <source>
        <dbReference type="EMBL" id="KAG5260534.1"/>
    </source>
</evidence>
<evidence type="ECO:0000259" key="3">
    <source>
        <dbReference type="Pfam" id="PF12017"/>
    </source>
</evidence>
<dbReference type="AlphaFoldDB" id="A0AAV6FCN2"/>
<dbReference type="Proteomes" id="UP000823561">
    <property type="component" value="Unassembled WGS sequence"/>
</dbReference>
<evidence type="ECO:0000256" key="1">
    <source>
        <dbReference type="SAM" id="Coils"/>
    </source>
</evidence>
<sequence length="236" mass="27832">MSKLPRSRKSRTATKAGELCPPPQSHTPAKEPDFFDQPATDHLYFLDPVKTKQKLTECQDQVEKLRRELRNARDRERRQKKTVQCLLDDLRDKNMLSEELQQKLDFYSDLPVKLLKTDHAFTSKQREFALTLHLHGPKAYKYLREQMKIPLPHPHTLLKWLQTVDAKPGLNTSLLDLLQRKSLEDHHRFGQVCLMLDGMSIRKQILRRSWSCMPWRLYMSAVLRLCVSPWMVTYPT</sequence>
<feature type="domain" description="THAP9-like helix-turn-helix" evidence="3">
    <location>
        <begin position="90"/>
        <end position="160"/>
    </location>
</feature>
<evidence type="ECO:0000313" key="5">
    <source>
        <dbReference type="Proteomes" id="UP000823561"/>
    </source>
</evidence>
<dbReference type="EMBL" id="JADWDJ010000215">
    <property type="protein sequence ID" value="KAG5260534.1"/>
    <property type="molecule type" value="Genomic_DNA"/>
</dbReference>
<reference evidence="4" key="1">
    <citation type="submission" date="2020-10" db="EMBL/GenBank/DDBJ databases">
        <title>Chromosome-scale genome assembly of the Allis shad, Alosa alosa.</title>
        <authorList>
            <person name="Margot Z."/>
            <person name="Christophe K."/>
            <person name="Cabau C."/>
            <person name="Louis A."/>
            <person name="Berthelot C."/>
            <person name="Parey E."/>
            <person name="Roest Crollius H."/>
            <person name="Montfort J."/>
            <person name="Robinson-Rechavi M."/>
            <person name="Bucao C."/>
            <person name="Bouchez O."/>
            <person name="Gislard M."/>
            <person name="Lluch J."/>
            <person name="Milhes M."/>
            <person name="Lampietro C."/>
            <person name="Lopez Roques C."/>
            <person name="Donnadieu C."/>
            <person name="Braasch I."/>
            <person name="Desvignes T."/>
            <person name="Postlethwait J."/>
            <person name="Bobe J."/>
            <person name="Guiguen Y."/>
        </authorList>
    </citation>
    <scope>NUCLEOTIDE SEQUENCE</scope>
    <source>
        <strain evidence="4">M-15738</strain>
        <tissue evidence="4">Blood</tissue>
    </source>
</reference>
<feature type="region of interest" description="Disordered" evidence="2">
    <location>
        <begin position="1"/>
        <end position="36"/>
    </location>
</feature>
<proteinExistence type="predicted"/>
<accession>A0AAV6FCN2</accession>
<evidence type="ECO:0000256" key="2">
    <source>
        <dbReference type="SAM" id="MobiDB-lite"/>
    </source>
</evidence>
<feature type="coiled-coil region" evidence="1">
    <location>
        <begin position="55"/>
        <end position="93"/>
    </location>
</feature>
<organism evidence="4 5">
    <name type="scientific">Alosa alosa</name>
    <name type="common">allis shad</name>
    <dbReference type="NCBI Taxonomy" id="278164"/>
    <lineage>
        <taxon>Eukaryota</taxon>
        <taxon>Metazoa</taxon>
        <taxon>Chordata</taxon>
        <taxon>Craniata</taxon>
        <taxon>Vertebrata</taxon>
        <taxon>Euteleostomi</taxon>
        <taxon>Actinopterygii</taxon>
        <taxon>Neopterygii</taxon>
        <taxon>Teleostei</taxon>
        <taxon>Clupei</taxon>
        <taxon>Clupeiformes</taxon>
        <taxon>Clupeoidei</taxon>
        <taxon>Clupeidae</taxon>
        <taxon>Alosa</taxon>
    </lineage>
</organism>
<dbReference type="InterPro" id="IPR021896">
    <property type="entry name" value="THAP9-like_HTH"/>
</dbReference>
<keyword evidence="1" id="KW-0175">Coiled coil</keyword>